<dbReference type="PROSITE" id="PS50043">
    <property type="entry name" value="HTH_LUXR_2"/>
    <property type="match status" value="1"/>
</dbReference>
<evidence type="ECO:0000256" key="2">
    <source>
        <dbReference type="ARBA" id="ARBA00023125"/>
    </source>
</evidence>
<dbReference type="Pfam" id="PF00196">
    <property type="entry name" value="GerE"/>
    <property type="match status" value="1"/>
</dbReference>
<dbReference type="PANTHER" id="PTHR44688">
    <property type="entry name" value="DNA-BINDING TRANSCRIPTIONAL ACTIVATOR DEVR_DOSR"/>
    <property type="match status" value="1"/>
</dbReference>
<keyword evidence="6" id="KW-1185">Reference proteome</keyword>
<dbReference type="EMBL" id="JACEQY010000217">
    <property type="protein sequence ID" value="MBA4867428.1"/>
    <property type="molecule type" value="Genomic_DNA"/>
</dbReference>
<keyword evidence="1" id="KW-0805">Transcription regulation</keyword>
<evidence type="ECO:0000256" key="3">
    <source>
        <dbReference type="ARBA" id="ARBA00023163"/>
    </source>
</evidence>
<gene>
    <name evidence="5" type="ORF">H1V43_40465</name>
</gene>
<evidence type="ECO:0000313" key="5">
    <source>
        <dbReference type="EMBL" id="MBA4867428.1"/>
    </source>
</evidence>
<organism evidence="5 6">
    <name type="scientific">Streptomyces himalayensis subsp. aureolus</name>
    <dbReference type="NCBI Taxonomy" id="2758039"/>
    <lineage>
        <taxon>Bacteria</taxon>
        <taxon>Bacillati</taxon>
        <taxon>Actinomycetota</taxon>
        <taxon>Actinomycetes</taxon>
        <taxon>Kitasatosporales</taxon>
        <taxon>Streptomycetaceae</taxon>
        <taxon>Streptomyces</taxon>
        <taxon>Streptomyces himalayensis</taxon>
    </lineage>
</organism>
<sequence>QLTPQETQIARLVRDGLTNKEIAGRLYLSTRTIEYHLSKVFAKLGITSRNQLGRDAFRDL</sequence>
<feature type="domain" description="HTH luxR-type" evidence="4">
    <location>
        <begin position="1"/>
        <end position="60"/>
    </location>
</feature>
<name>A0A7W2DA81_9ACTN</name>
<evidence type="ECO:0000256" key="1">
    <source>
        <dbReference type="ARBA" id="ARBA00023015"/>
    </source>
</evidence>
<dbReference type="PRINTS" id="PR00038">
    <property type="entry name" value="HTHLUXR"/>
</dbReference>
<dbReference type="SUPFAM" id="SSF46894">
    <property type="entry name" value="C-terminal effector domain of the bipartite response regulators"/>
    <property type="match status" value="1"/>
</dbReference>
<proteinExistence type="predicted"/>
<dbReference type="Proteomes" id="UP000586976">
    <property type="component" value="Unassembled WGS sequence"/>
</dbReference>
<dbReference type="AlphaFoldDB" id="A0A7W2DA81"/>
<accession>A0A7W2DA81</accession>
<reference evidence="5 6" key="1">
    <citation type="submission" date="2020-07" db="EMBL/GenBank/DDBJ databases">
        <title>Streptomyces isolated from Indian soil.</title>
        <authorList>
            <person name="Mandal S."/>
            <person name="Maiti P.K."/>
        </authorList>
    </citation>
    <scope>NUCLEOTIDE SEQUENCE [LARGE SCALE GENOMIC DNA]</scope>
    <source>
        <strain evidence="5 6">PSKA54</strain>
    </source>
</reference>
<protein>
    <submittedName>
        <fullName evidence="5">Helix-turn-helix transcriptional regulator</fullName>
    </submittedName>
</protein>
<dbReference type="InterPro" id="IPR016032">
    <property type="entry name" value="Sig_transdc_resp-reg_C-effctor"/>
</dbReference>
<dbReference type="Gene3D" id="1.10.10.10">
    <property type="entry name" value="Winged helix-like DNA-binding domain superfamily/Winged helix DNA-binding domain"/>
    <property type="match status" value="1"/>
</dbReference>
<dbReference type="GO" id="GO:0003677">
    <property type="term" value="F:DNA binding"/>
    <property type="evidence" value="ECO:0007669"/>
    <property type="project" value="UniProtKB-KW"/>
</dbReference>
<dbReference type="InterPro" id="IPR000792">
    <property type="entry name" value="Tscrpt_reg_LuxR_C"/>
</dbReference>
<dbReference type="SMART" id="SM00421">
    <property type="entry name" value="HTH_LUXR"/>
    <property type="match status" value="1"/>
</dbReference>
<evidence type="ECO:0000259" key="4">
    <source>
        <dbReference type="PROSITE" id="PS50043"/>
    </source>
</evidence>
<dbReference type="RefSeq" id="WP_181868732.1">
    <property type="nucleotide sequence ID" value="NZ_JACEQY010000217.1"/>
</dbReference>
<dbReference type="GO" id="GO:0006355">
    <property type="term" value="P:regulation of DNA-templated transcription"/>
    <property type="evidence" value="ECO:0007669"/>
    <property type="project" value="InterPro"/>
</dbReference>
<feature type="non-terminal residue" evidence="5">
    <location>
        <position position="1"/>
    </location>
</feature>
<comment type="caution">
    <text evidence="5">The sequence shown here is derived from an EMBL/GenBank/DDBJ whole genome shotgun (WGS) entry which is preliminary data.</text>
</comment>
<keyword evidence="3" id="KW-0804">Transcription</keyword>
<dbReference type="CDD" id="cd06170">
    <property type="entry name" value="LuxR_C_like"/>
    <property type="match status" value="1"/>
</dbReference>
<evidence type="ECO:0000313" key="6">
    <source>
        <dbReference type="Proteomes" id="UP000586976"/>
    </source>
</evidence>
<keyword evidence="2" id="KW-0238">DNA-binding</keyword>
<dbReference type="InterPro" id="IPR036388">
    <property type="entry name" value="WH-like_DNA-bd_sf"/>
</dbReference>
<dbReference type="PANTHER" id="PTHR44688:SF16">
    <property type="entry name" value="DNA-BINDING TRANSCRIPTIONAL ACTIVATOR DEVR_DOSR"/>
    <property type="match status" value="1"/>
</dbReference>